<feature type="non-terminal residue" evidence="1">
    <location>
        <position position="1"/>
    </location>
</feature>
<feature type="non-terminal residue" evidence="1">
    <location>
        <position position="42"/>
    </location>
</feature>
<protein>
    <submittedName>
        <fullName evidence="1">Uncharacterized protein</fullName>
    </submittedName>
</protein>
<proteinExistence type="predicted"/>
<organism evidence="1">
    <name type="scientific">uncultured Sphingomonadaceae bacterium</name>
    <dbReference type="NCBI Taxonomy" id="169976"/>
    <lineage>
        <taxon>Bacteria</taxon>
        <taxon>Pseudomonadati</taxon>
        <taxon>Pseudomonadota</taxon>
        <taxon>Alphaproteobacteria</taxon>
        <taxon>Sphingomonadales</taxon>
        <taxon>Sphingomonadaceae</taxon>
        <taxon>environmental samples</taxon>
    </lineage>
</organism>
<sequence length="42" mass="4950">DRLGRCSPPLRRAAGGEVRKAEHDGRLFRGVQEFERQRWAWV</sequence>
<evidence type="ECO:0000313" key="1">
    <source>
        <dbReference type="EMBL" id="CAA9523729.1"/>
    </source>
</evidence>
<dbReference type="AlphaFoldDB" id="A0A6J4THW5"/>
<accession>A0A6J4THW5</accession>
<gene>
    <name evidence="1" type="ORF">AVDCRST_MAG39-2696</name>
</gene>
<dbReference type="EMBL" id="CADCVW010000110">
    <property type="protein sequence ID" value="CAA9523729.1"/>
    <property type="molecule type" value="Genomic_DNA"/>
</dbReference>
<reference evidence="1" key="1">
    <citation type="submission" date="2020-02" db="EMBL/GenBank/DDBJ databases">
        <authorList>
            <person name="Meier V. D."/>
        </authorList>
    </citation>
    <scope>NUCLEOTIDE SEQUENCE</scope>
    <source>
        <strain evidence="1">AVDCRST_MAG39</strain>
    </source>
</reference>
<name>A0A6J4THW5_9SPHN</name>